<keyword evidence="2" id="KW-0378">Hydrolase</keyword>
<dbReference type="InterPro" id="IPR013961">
    <property type="entry name" value="RAI1"/>
</dbReference>
<comment type="subcellular location">
    <subcellularLocation>
        <location evidence="2">Nucleus</location>
    </subcellularLocation>
</comment>
<name>A0AAV4GU87_9GAST</name>
<dbReference type="GO" id="GO:0034353">
    <property type="term" value="F:mRNA 5'-diphosphatase activity"/>
    <property type="evidence" value="ECO:0007669"/>
    <property type="project" value="TreeGrafter"/>
</dbReference>
<protein>
    <recommendedName>
        <fullName evidence="2">Decapping nuclease</fullName>
        <ecNumber evidence="2">3.6.1.-</ecNumber>
    </recommendedName>
</protein>
<dbReference type="Pfam" id="PF08652">
    <property type="entry name" value="RAI1"/>
    <property type="match status" value="1"/>
</dbReference>
<dbReference type="GO" id="GO:0000956">
    <property type="term" value="P:nuclear-transcribed mRNA catabolic process"/>
    <property type="evidence" value="ECO:0007669"/>
    <property type="project" value="TreeGrafter"/>
</dbReference>
<dbReference type="Proteomes" id="UP000762676">
    <property type="component" value="Unassembled WGS sequence"/>
</dbReference>
<keyword evidence="2" id="KW-0539">Nucleus</keyword>
<keyword evidence="2" id="KW-0540">Nuclease</keyword>
<reference evidence="5 6" key="1">
    <citation type="journal article" date="2021" name="Elife">
        <title>Chloroplast acquisition without the gene transfer in kleptoplastic sea slugs, Plakobranchus ocellatus.</title>
        <authorList>
            <person name="Maeda T."/>
            <person name="Takahashi S."/>
            <person name="Yoshida T."/>
            <person name="Shimamura S."/>
            <person name="Takaki Y."/>
            <person name="Nagai Y."/>
            <person name="Toyoda A."/>
            <person name="Suzuki Y."/>
            <person name="Arimoto A."/>
            <person name="Ishii H."/>
            <person name="Satoh N."/>
            <person name="Nishiyama T."/>
            <person name="Hasebe M."/>
            <person name="Maruyama T."/>
            <person name="Minagawa J."/>
            <person name="Obokata J."/>
            <person name="Shigenobu S."/>
        </authorList>
    </citation>
    <scope>NUCLEOTIDE SEQUENCE [LARGE SCALE GENOMIC DNA]</scope>
</reference>
<dbReference type="PANTHER" id="PTHR12395:SF9">
    <property type="entry name" value="DECAPPING AND EXORIBONUCLEASE PROTEIN"/>
    <property type="match status" value="1"/>
</dbReference>
<dbReference type="GO" id="GO:0005829">
    <property type="term" value="C:cytosol"/>
    <property type="evidence" value="ECO:0007669"/>
    <property type="project" value="TreeGrafter"/>
</dbReference>
<keyword evidence="2" id="KW-0694">RNA-binding</keyword>
<sequence length="415" mass="49086">MKRSCEQSHHNSSESERDPPRKIHNSCVENKAKYLKTSSQEYEYKFPYFRQPREIGSFSKDSERKFHHDRSQLKFYAPPRDLQRCNFDLRHGYSKMIFKDRNIKEHLDNLLRWIMHNRKSFYVNQAATNACDVSQNLEAKHSRFNSLNTDFFCWRGLLTHLACLPYENRDDLLVAVIKFRGSYYMCEFETEAKKIERETETPRQREMSAWGFKFEQYVTSDKPQGVPDISHPVNTNEEFGSVARSRLGSHSLVYGAEVDCVDPTSPDVNKYVELKTSRIIQAQRQYENFCKFKLIKWWAQSFLIGISRVVCGFRDDNGVVHKLQDYPVLDMPSVAQSCLHSPWKPAVCFNFLDSFLNFVKSVVTEDNPRCVHLFQWQPHRNVVHERRGEDPEFLFLPDWFINWEAWDQPLAIVKH</sequence>
<keyword evidence="2" id="KW-0479">Metal-binding</keyword>
<evidence type="ECO:0000313" key="5">
    <source>
        <dbReference type="EMBL" id="GFR89272.1"/>
    </source>
</evidence>
<evidence type="ECO:0000256" key="2">
    <source>
        <dbReference type="RuleBase" id="RU367113"/>
    </source>
</evidence>
<evidence type="ECO:0000256" key="1">
    <source>
        <dbReference type="ARBA" id="ARBA00006562"/>
    </source>
</evidence>
<dbReference type="InterPro" id="IPR039039">
    <property type="entry name" value="RAI1-like_fam"/>
</dbReference>
<dbReference type="GO" id="GO:0003723">
    <property type="term" value="F:RNA binding"/>
    <property type="evidence" value="ECO:0007669"/>
    <property type="project" value="UniProtKB-KW"/>
</dbReference>
<dbReference type="AlphaFoldDB" id="A0AAV4GU87"/>
<keyword evidence="6" id="KW-1185">Reference proteome</keyword>
<dbReference type="GO" id="GO:0110155">
    <property type="term" value="P:NAD-cap decapping"/>
    <property type="evidence" value="ECO:0007669"/>
    <property type="project" value="TreeGrafter"/>
</dbReference>
<feature type="domain" description="RAI1-like" evidence="4">
    <location>
        <begin position="50"/>
        <end position="400"/>
    </location>
</feature>
<comment type="caution">
    <text evidence="5">The sequence shown here is derived from an EMBL/GenBank/DDBJ whole genome shotgun (WGS) entry which is preliminary data.</text>
</comment>
<gene>
    <name evidence="5" type="ORF">ElyMa_002539200</name>
</gene>
<organism evidence="5 6">
    <name type="scientific">Elysia marginata</name>
    <dbReference type="NCBI Taxonomy" id="1093978"/>
    <lineage>
        <taxon>Eukaryota</taxon>
        <taxon>Metazoa</taxon>
        <taxon>Spiralia</taxon>
        <taxon>Lophotrochozoa</taxon>
        <taxon>Mollusca</taxon>
        <taxon>Gastropoda</taxon>
        <taxon>Heterobranchia</taxon>
        <taxon>Euthyneura</taxon>
        <taxon>Panpulmonata</taxon>
        <taxon>Sacoglossa</taxon>
        <taxon>Placobranchoidea</taxon>
        <taxon>Plakobranchidae</taxon>
        <taxon>Elysia</taxon>
    </lineage>
</organism>
<accession>A0AAV4GU87</accession>
<feature type="region of interest" description="Disordered" evidence="3">
    <location>
        <begin position="1"/>
        <end position="25"/>
    </location>
</feature>
<dbReference type="GO" id="GO:0004518">
    <property type="term" value="F:nuclease activity"/>
    <property type="evidence" value="ECO:0007669"/>
    <property type="project" value="UniProtKB-KW"/>
</dbReference>
<proteinExistence type="inferred from homology"/>
<evidence type="ECO:0000313" key="6">
    <source>
        <dbReference type="Proteomes" id="UP000762676"/>
    </source>
</evidence>
<evidence type="ECO:0000256" key="3">
    <source>
        <dbReference type="SAM" id="MobiDB-lite"/>
    </source>
</evidence>
<dbReference type="PANTHER" id="PTHR12395">
    <property type="entry name" value="DOM-3 RELATED"/>
    <property type="match status" value="1"/>
</dbReference>
<evidence type="ECO:0000259" key="4">
    <source>
        <dbReference type="Pfam" id="PF08652"/>
    </source>
</evidence>
<comment type="similarity">
    <text evidence="1 2">Belongs to the DXO/Dom3Z family.</text>
</comment>
<comment type="function">
    <text evidence="2">Decapping enzyme for NAD-capped RNAs: specifically hydrolyzes the nicotinamide adenine dinucleotide (NAD) cap from a subset of RNAs by removing the entire NAD moiety from the 5'-end of an NAD-capped RNA.</text>
</comment>
<feature type="compositionally biased region" description="Basic and acidic residues" evidence="3">
    <location>
        <begin position="1"/>
        <end position="21"/>
    </location>
</feature>
<dbReference type="EC" id="3.6.1.-" evidence="2"/>
<dbReference type="GO" id="GO:0046872">
    <property type="term" value="F:metal ion binding"/>
    <property type="evidence" value="ECO:0007669"/>
    <property type="project" value="UniProtKB-KW"/>
</dbReference>
<comment type="cofactor">
    <cofactor evidence="2">
        <name>a divalent metal cation</name>
        <dbReference type="ChEBI" id="CHEBI:60240"/>
    </cofactor>
</comment>
<dbReference type="GO" id="GO:0005634">
    <property type="term" value="C:nucleus"/>
    <property type="evidence" value="ECO:0007669"/>
    <property type="project" value="UniProtKB-SubCell"/>
</dbReference>
<keyword evidence="2" id="KW-0547">Nucleotide-binding</keyword>
<dbReference type="EMBL" id="BMAT01005218">
    <property type="protein sequence ID" value="GFR89272.1"/>
    <property type="molecule type" value="Genomic_DNA"/>
</dbReference>
<dbReference type="GO" id="GO:0000166">
    <property type="term" value="F:nucleotide binding"/>
    <property type="evidence" value="ECO:0007669"/>
    <property type="project" value="UniProtKB-KW"/>
</dbReference>